<dbReference type="InterPro" id="IPR013131">
    <property type="entry name" value="Mannitol_DH_N"/>
</dbReference>
<evidence type="ECO:0000259" key="8">
    <source>
        <dbReference type="Pfam" id="PF08125"/>
    </source>
</evidence>
<dbReference type="AlphaFoldDB" id="A0A1G6R1N5"/>
<name>A0A1G6R1N5_9ACTN</name>
<dbReference type="GO" id="GO:0008926">
    <property type="term" value="F:mannitol-1-phosphate 5-dehydrogenase activity"/>
    <property type="evidence" value="ECO:0007669"/>
    <property type="project" value="UniProtKB-EC"/>
</dbReference>
<dbReference type="OrthoDB" id="271711at2"/>
<evidence type="ECO:0000256" key="3">
    <source>
        <dbReference type="ARBA" id="ARBA00016219"/>
    </source>
</evidence>
<dbReference type="RefSeq" id="WP_091366922.1">
    <property type="nucleotide sequence ID" value="NZ_FMZF01000004.1"/>
</dbReference>
<dbReference type="Pfam" id="PF01232">
    <property type="entry name" value="Mannitol_dh"/>
    <property type="match status" value="1"/>
</dbReference>
<gene>
    <name evidence="9" type="ORF">SAMN05660690_3194</name>
</gene>
<dbReference type="Proteomes" id="UP000199416">
    <property type="component" value="Unassembled WGS sequence"/>
</dbReference>
<dbReference type="Gene3D" id="3.40.50.720">
    <property type="entry name" value="NAD(P)-binding Rossmann-like Domain"/>
    <property type="match status" value="1"/>
</dbReference>
<dbReference type="EMBL" id="FMZF01000004">
    <property type="protein sequence ID" value="SDC98421.1"/>
    <property type="molecule type" value="Genomic_DNA"/>
</dbReference>
<evidence type="ECO:0000313" key="10">
    <source>
        <dbReference type="Proteomes" id="UP000199416"/>
    </source>
</evidence>
<feature type="domain" description="Mannitol dehydrogenase N-terminal" evidence="7">
    <location>
        <begin position="40"/>
        <end position="290"/>
    </location>
</feature>
<dbReference type="SUPFAM" id="SSF48179">
    <property type="entry name" value="6-phosphogluconate dehydrogenase C-terminal domain-like"/>
    <property type="match status" value="1"/>
</dbReference>
<dbReference type="InterPro" id="IPR036291">
    <property type="entry name" value="NAD(P)-bd_dom_sf"/>
</dbReference>
<evidence type="ECO:0000256" key="5">
    <source>
        <dbReference type="ARBA" id="ARBA00023027"/>
    </source>
</evidence>
<protein>
    <recommendedName>
        <fullName evidence="3">Mannitol-1-phosphate 5-dehydrogenase</fullName>
        <ecNumber evidence="2">1.1.1.17</ecNumber>
    </recommendedName>
</protein>
<evidence type="ECO:0000256" key="6">
    <source>
        <dbReference type="ARBA" id="ARBA00048615"/>
    </source>
</evidence>
<dbReference type="PANTHER" id="PTHR43362">
    <property type="entry name" value="MANNITOL DEHYDROGENASE DSF1-RELATED"/>
    <property type="match status" value="1"/>
</dbReference>
<dbReference type="GO" id="GO:0019594">
    <property type="term" value="P:mannitol metabolic process"/>
    <property type="evidence" value="ECO:0007669"/>
    <property type="project" value="InterPro"/>
</dbReference>
<evidence type="ECO:0000256" key="1">
    <source>
        <dbReference type="ARBA" id="ARBA00006541"/>
    </source>
</evidence>
<reference evidence="10" key="1">
    <citation type="submission" date="2016-10" db="EMBL/GenBank/DDBJ databases">
        <authorList>
            <person name="Varghese N."/>
            <person name="Submissions S."/>
        </authorList>
    </citation>
    <scope>NUCLEOTIDE SEQUENCE [LARGE SCALE GENOMIC DNA]</scope>
    <source>
        <strain evidence="10">DSM 45421</strain>
    </source>
</reference>
<keyword evidence="5" id="KW-0520">NAD</keyword>
<comment type="similarity">
    <text evidence="1">Belongs to the mannitol dehydrogenase family.</text>
</comment>
<evidence type="ECO:0000256" key="4">
    <source>
        <dbReference type="ARBA" id="ARBA00023002"/>
    </source>
</evidence>
<dbReference type="InterPro" id="IPR050988">
    <property type="entry name" value="Mannitol_DH/Oxidoreductase"/>
</dbReference>
<dbReference type="InterPro" id="IPR013328">
    <property type="entry name" value="6PGD_dom2"/>
</dbReference>
<dbReference type="InterPro" id="IPR000669">
    <property type="entry name" value="Mannitol_DH"/>
</dbReference>
<evidence type="ECO:0000256" key="2">
    <source>
        <dbReference type="ARBA" id="ARBA00012939"/>
    </source>
</evidence>
<dbReference type="InterPro" id="IPR023027">
    <property type="entry name" value="Mannitol_DH_CS"/>
</dbReference>
<organism evidence="9 10">
    <name type="scientific">Geodermatophilus telluris</name>
    <dbReference type="NCBI Taxonomy" id="1190417"/>
    <lineage>
        <taxon>Bacteria</taxon>
        <taxon>Bacillati</taxon>
        <taxon>Actinomycetota</taxon>
        <taxon>Actinomycetes</taxon>
        <taxon>Geodermatophilales</taxon>
        <taxon>Geodermatophilaceae</taxon>
        <taxon>Geodermatophilus</taxon>
    </lineage>
</organism>
<accession>A0A1G6R1N5</accession>
<dbReference type="PANTHER" id="PTHR43362:SF1">
    <property type="entry name" value="MANNITOL DEHYDROGENASE 2-RELATED"/>
    <property type="match status" value="1"/>
</dbReference>
<dbReference type="PRINTS" id="PR00084">
    <property type="entry name" value="MTLDHDRGNASE"/>
</dbReference>
<dbReference type="EC" id="1.1.1.17" evidence="2"/>
<dbReference type="Gene3D" id="1.10.1040.10">
    <property type="entry name" value="N-(1-d-carboxylethyl)-l-norvaline Dehydrogenase, domain 2"/>
    <property type="match status" value="1"/>
</dbReference>
<dbReference type="STRING" id="1190417.SAMN05660690_3194"/>
<proteinExistence type="inferred from homology"/>
<dbReference type="InterPro" id="IPR008927">
    <property type="entry name" value="6-PGluconate_DH-like_C_sf"/>
</dbReference>
<feature type="domain" description="Mannitol dehydrogenase C-terminal" evidence="8">
    <location>
        <begin position="299"/>
        <end position="486"/>
    </location>
</feature>
<keyword evidence="10" id="KW-1185">Reference proteome</keyword>
<dbReference type="PROSITE" id="PS00974">
    <property type="entry name" value="MANNITOL_DHGENASE"/>
    <property type="match status" value="1"/>
</dbReference>
<dbReference type="SUPFAM" id="SSF51735">
    <property type="entry name" value="NAD(P)-binding Rossmann-fold domains"/>
    <property type="match status" value="1"/>
</dbReference>
<evidence type="ECO:0000313" key="9">
    <source>
        <dbReference type="EMBL" id="SDC98421.1"/>
    </source>
</evidence>
<dbReference type="InterPro" id="IPR013118">
    <property type="entry name" value="Mannitol_DH_C"/>
</dbReference>
<comment type="catalytic activity">
    <reaction evidence="6">
        <text>D-mannitol 1-phosphate + NAD(+) = beta-D-fructose 6-phosphate + NADH + H(+)</text>
        <dbReference type="Rhea" id="RHEA:19661"/>
        <dbReference type="ChEBI" id="CHEBI:15378"/>
        <dbReference type="ChEBI" id="CHEBI:57540"/>
        <dbReference type="ChEBI" id="CHEBI:57634"/>
        <dbReference type="ChEBI" id="CHEBI:57945"/>
        <dbReference type="ChEBI" id="CHEBI:61381"/>
        <dbReference type="EC" id="1.1.1.17"/>
    </reaction>
</comment>
<dbReference type="Pfam" id="PF08125">
    <property type="entry name" value="Mannitol_dh_C"/>
    <property type="match status" value="1"/>
</dbReference>
<sequence>MTPAQTRAAAPAVPLSDRTLRDLPPEVSVPAYDRAALRPGIVHIGVGGFHRAHQAVYLDELARRGETGWGVVGVGLHSREIGEVLAGQDRLWTVVERAADGDRATVVGALTRYLYGPDDPEAVLAALADERTRVVTLTITGTGYRVDAHTGEFDADDPHVARDLEDPGSPETVFGYLVEALSRRREAGLPPFTVLSCDNMQSNGTAARTAVVSFARLRDGDRGGDLAAWIDEHVAFPSSMVDRITPNTSPEDRDAVAAGTGVDDRWPVVTEPFRQWVVEDSFCNGRPPLEQVGVRFVDDVSPYETVKTRLLNAGHSAIAYLGYLAGYRTTADVLADPVFRAYLTRLMAEEIAPSLPEVPGVDLAEYQATLLDRLANPRMADQLSRLGRRGSTKIPNYLLPSVRAAMEDGRPHRLLCVAVAGWLRFLRGHDYAGDEVPVQGPRMDLVPIAQEAGADAAPLLSEQSVFDHVGQDPRFAGCVQEALSALDRQGPREVVAEFLGGGGHA</sequence>
<evidence type="ECO:0000259" key="7">
    <source>
        <dbReference type="Pfam" id="PF01232"/>
    </source>
</evidence>
<keyword evidence="4" id="KW-0560">Oxidoreductase</keyword>